<organism evidence="2 3">
    <name type="scientific">Sus scrofa</name>
    <name type="common">Pig</name>
    <dbReference type="NCBI Taxonomy" id="9823"/>
    <lineage>
        <taxon>Eukaryota</taxon>
        <taxon>Metazoa</taxon>
        <taxon>Chordata</taxon>
        <taxon>Craniata</taxon>
        <taxon>Vertebrata</taxon>
        <taxon>Euteleostomi</taxon>
        <taxon>Mammalia</taxon>
        <taxon>Eutheria</taxon>
        <taxon>Laurasiatheria</taxon>
        <taxon>Artiodactyla</taxon>
        <taxon>Suina</taxon>
        <taxon>Suidae</taxon>
        <taxon>Sus</taxon>
    </lineage>
</organism>
<reference evidence="2" key="1">
    <citation type="submission" date="2025-05" db="UniProtKB">
        <authorList>
            <consortium name="Ensembl"/>
        </authorList>
    </citation>
    <scope>IDENTIFICATION</scope>
</reference>
<proteinExistence type="predicted"/>
<name>A0A8D0IMS6_PIG</name>
<dbReference type="Ensembl" id="ENSSSCT00060041454.1">
    <property type="protein sequence ID" value="ENSSSCP00060017593.1"/>
    <property type="gene ID" value="ENSSSCG00060030618.1"/>
</dbReference>
<dbReference type="Proteomes" id="UP000694724">
    <property type="component" value="Unplaced"/>
</dbReference>
<evidence type="ECO:0000256" key="1">
    <source>
        <dbReference type="SAM" id="MobiDB-lite"/>
    </source>
</evidence>
<evidence type="ECO:0000313" key="2">
    <source>
        <dbReference type="Ensembl" id="ENSSSCP00045030883.1"/>
    </source>
</evidence>
<dbReference type="Ensembl" id="ENSSSCT00035081856.1">
    <property type="protein sequence ID" value="ENSSSCP00035033902.1"/>
    <property type="gene ID" value="ENSSSCG00035060857.1"/>
</dbReference>
<dbReference type="Proteomes" id="UP000694723">
    <property type="component" value="Unplaced"/>
</dbReference>
<dbReference type="Gene3D" id="3.60.10.10">
    <property type="entry name" value="Endonuclease/exonuclease/phosphatase"/>
    <property type="match status" value="1"/>
</dbReference>
<feature type="region of interest" description="Disordered" evidence="1">
    <location>
        <begin position="81"/>
        <end position="100"/>
    </location>
</feature>
<dbReference type="AlphaFoldDB" id="A0A8D0IMS6"/>
<accession>A0A8D0IMS6</accession>
<dbReference type="Ensembl" id="ENSSSCT00055049111.1">
    <property type="protein sequence ID" value="ENSSSCP00055039215.1"/>
    <property type="gene ID" value="ENSSSCG00055024610.1"/>
</dbReference>
<dbReference type="Proteomes" id="UP000694725">
    <property type="component" value="Unplaced"/>
</dbReference>
<sequence length="100" mass="10452">MAATNPQTEPRSRTLSIHVVTWNVASAAPPPDLSDLLQLHTPNLNLDVYVIGSPASACRGSSYWYLPSTSICPLSRSSLLNPPPLASSGIGGTKGASTYS</sequence>
<evidence type="ECO:0000313" key="3">
    <source>
        <dbReference type="Proteomes" id="UP000694728"/>
    </source>
</evidence>
<dbReference type="Proteomes" id="UP000694720">
    <property type="component" value="Unplaced"/>
</dbReference>
<dbReference type="Proteomes" id="UP000694728">
    <property type="component" value="Unplaced"/>
</dbReference>
<dbReference type="InterPro" id="IPR036691">
    <property type="entry name" value="Endo/exonu/phosph_ase_sf"/>
</dbReference>
<gene>
    <name evidence="2" type="primary">INPP5K</name>
</gene>
<protein>
    <submittedName>
        <fullName evidence="2">Inositol polyphosphate-5-phosphatase K</fullName>
    </submittedName>
</protein>
<dbReference type="Ensembl" id="ENSSSCT00045044525.1">
    <property type="protein sequence ID" value="ENSSSCP00045030883.1"/>
    <property type="gene ID" value="ENSSSCG00045025644.1"/>
</dbReference>
<dbReference type="Ensembl" id="ENSSSCT00065082052.1">
    <property type="protein sequence ID" value="ENSSSCP00065035731.1"/>
    <property type="gene ID" value="ENSSSCG00065059890.1"/>
</dbReference>